<dbReference type="PANTHER" id="PTHR20982:SF3">
    <property type="entry name" value="MITOCHONDRIAL RIBOSOME RECYCLING FACTOR PSEUDO 1"/>
    <property type="match status" value="1"/>
</dbReference>
<keyword evidence="7" id="KW-1185">Reference proteome</keyword>
<dbReference type="InterPro" id="IPR023584">
    <property type="entry name" value="Ribosome_recyc_fac_dom"/>
</dbReference>
<dbReference type="InterPro" id="IPR002661">
    <property type="entry name" value="Ribosome_recyc_fac"/>
</dbReference>
<dbReference type="SUPFAM" id="SSF55194">
    <property type="entry name" value="Ribosome recycling factor, RRF"/>
    <property type="match status" value="1"/>
</dbReference>
<feature type="compositionally biased region" description="Low complexity" evidence="4">
    <location>
        <begin position="9"/>
        <end position="23"/>
    </location>
</feature>
<keyword evidence="2" id="KW-0648">Protein biosynthesis</keyword>
<dbReference type="STRING" id="1448308.A0A2T2N788"/>
<evidence type="ECO:0000313" key="6">
    <source>
        <dbReference type="EMBL" id="PSN60898.1"/>
    </source>
</evidence>
<reference evidence="6 7" key="1">
    <citation type="journal article" date="2018" name="Front. Microbiol.">
        <title>Genome-Wide Analysis of Corynespora cassiicola Leaf Fall Disease Putative Effectors.</title>
        <authorList>
            <person name="Lopez D."/>
            <person name="Ribeiro S."/>
            <person name="Label P."/>
            <person name="Fumanal B."/>
            <person name="Venisse J.S."/>
            <person name="Kohler A."/>
            <person name="de Oliveira R.R."/>
            <person name="Labutti K."/>
            <person name="Lipzen A."/>
            <person name="Lail K."/>
            <person name="Bauer D."/>
            <person name="Ohm R.A."/>
            <person name="Barry K.W."/>
            <person name="Spatafora J."/>
            <person name="Grigoriev I.V."/>
            <person name="Martin F.M."/>
            <person name="Pujade-Renaud V."/>
        </authorList>
    </citation>
    <scope>NUCLEOTIDE SEQUENCE [LARGE SCALE GENOMIC DNA]</scope>
    <source>
        <strain evidence="6 7">Philippines</strain>
    </source>
</reference>
<evidence type="ECO:0000256" key="1">
    <source>
        <dbReference type="ARBA" id="ARBA00005912"/>
    </source>
</evidence>
<feature type="compositionally biased region" description="Polar residues" evidence="4">
    <location>
        <begin position="43"/>
        <end position="56"/>
    </location>
</feature>
<dbReference type="GO" id="GO:0005739">
    <property type="term" value="C:mitochondrion"/>
    <property type="evidence" value="ECO:0007669"/>
    <property type="project" value="TreeGrafter"/>
</dbReference>
<sequence length="280" mass="29913">MSNTNPPRCVCAQAQASSSSPSRRSVEASKPTIAPNRHLHAQKSCTASRPFTTSLPLQKKAGKANKAHARTDSAPPVNQAGQATATDEAYDVSGLEAHILKAMEKLTHELSQLRSGGRLNPELVEGLKVQLGTAAEGRETVKLSDLAQVVPRGRVLHVMCGEADHIKPITTAIASSPHSLTPLAPDASSPLTIQVPLPPPTGESRRQALDAATRAAESADKSIQTARQAHNKKLRKYQLDKAVLPDDLQKAHKRMEDVVKKGHAEVKRIVDGAKKVLGSH</sequence>
<dbReference type="Gene3D" id="3.30.1360.40">
    <property type="match status" value="1"/>
</dbReference>
<dbReference type="PANTHER" id="PTHR20982">
    <property type="entry name" value="RIBOSOME RECYCLING FACTOR"/>
    <property type="match status" value="1"/>
</dbReference>
<protein>
    <submittedName>
        <fullName evidence="6">Ribosome recycling factor</fullName>
    </submittedName>
</protein>
<organism evidence="6 7">
    <name type="scientific">Corynespora cassiicola Philippines</name>
    <dbReference type="NCBI Taxonomy" id="1448308"/>
    <lineage>
        <taxon>Eukaryota</taxon>
        <taxon>Fungi</taxon>
        <taxon>Dikarya</taxon>
        <taxon>Ascomycota</taxon>
        <taxon>Pezizomycotina</taxon>
        <taxon>Dothideomycetes</taxon>
        <taxon>Pleosporomycetidae</taxon>
        <taxon>Pleosporales</taxon>
        <taxon>Corynesporascaceae</taxon>
        <taxon>Corynespora</taxon>
    </lineage>
</organism>
<feature type="region of interest" description="Disordered" evidence="4">
    <location>
        <begin position="1"/>
        <end position="85"/>
    </location>
</feature>
<name>A0A2T2N788_CORCC</name>
<feature type="domain" description="Ribosome recycling factor" evidence="5">
    <location>
        <begin position="107"/>
        <end position="276"/>
    </location>
</feature>
<gene>
    <name evidence="6" type="ORF">BS50DRAFT_604270</name>
</gene>
<evidence type="ECO:0000256" key="4">
    <source>
        <dbReference type="SAM" id="MobiDB-lite"/>
    </source>
</evidence>
<evidence type="ECO:0000259" key="5">
    <source>
        <dbReference type="Pfam" id="PF01765"/>
    </source>
</evidence>
<dbReference type="EMBL" id="KZ678146">
    <property type="protein sequence ID" value="PSN60898.1"/>
    <property type="molecule type" value="Genomic_DNA"/>
</dbReference>
<comment type="similarity">
    <text evidence="1">Belongs to the RRF family.</text>
</comment>
<dbReference type="InterPro" id="IPR036191">
    <property type="entry name" value="RRF_sf"/>
</dbReference>
<evidence type="ECO:0000313" key="7">
    <source>
        <dbReference type="Proteomes" id="UP000240883"/>
    </source>
</evidence>
<dbReference type="GO" id="GO:0006412">
    <property type="term" value="P:translation"/>
    <property type="evidence" value="ECO:0007669"/>
    <property type="project" value="UniProtKB-KW"/>
</dbReference>
<accession>A0A2T2N788</accession>
<comment type="function">
    <text evidence="3">Necessary for protein synthesis in mitochondria. Functions as a ribosome recycling factor in mitochondria.</text>
</comment>
<dbReference type="Gene3D" id="1.10.132.20">
    <property type="entry name" value="Ribosome-recycling factor"/>
    <property type="match status" value="1"/>
</dbReference>
<evidence type="ECO:0000256" key="2">
    <source>
        <dbReference type="ARBA" id="ARBA00022917"/>
    </source>
</evidence>
<dbReference type="OrthoDB" id="407355at2759"/>
<dbReference type="Proteomes" id="UP000240883">
    <property type="component" value="Unassembled WGS sequence"/>
</dbReference>
<dbReference type="AlphaFoldDB" id="A0A2T2N788"/>
<proteinExistence type="inferred from homology"/>
<evidence type="ECO:0000256" key="3">
    <source>
        <dbReference type="ARBA" id="ARBA00024909"/>
    </source>
</evidence>
<dbReference type="GO" id="GO:0043023">
    <property type="term" value="F:ribosomal large subunit binding"/>
    <property type="evidence" value="ECO:0007669"/>
    <property type="project" value="TreeGrafter"/>
</dbReference>
<dbReference type="Pfam" id="PF01765">
    <property type="entry name" value="RRF"/>
    <property type="match status" value="1"/>
</dbReference>